<dbReference type="OrthoDB" id="6002034at2"/>
<protein>
    <submittedName>
        <fullName evidence="1">Uncharacterized protein</fullName>
    </submittedName>
</protein>
<evidence type="ECO:0000313" key="1">
    <source>
        <dbReference type="EMBL" id="TGY34417.1"/>
    </source>
</evidence>
<dbReference type="Proteomes" id="UP000306631">
    <property type="component" value="Unassembled WGS sequence"/>
</dbReference>
<reference evidence="1 2" key="1">
    <citation type="submission" date="2019-04" db="EMBL/GenBank/DDBJ databases">
        <title>Microbes associate with the intestines of laboratory mice.</title>
        <authorList>
            <person name="Navarre W."/>
            <person name="Wong E."/>
            <person name="Huang K."/>
            <person name="Tropini C."/>
            <person name="Ng K."/>
            <person name="Yu B."/>
        </authorList>
    </citation>
    <scope>NUCLEOTIDE SEQUENCE [LARGE SCALE GENOMIC DNA]</scope>
    <source>
        <strain evidence="1 2">NM62_B4-13</strain>
    </source>
</reference>
<dbReference type="EMBL" id="SRYW01000006">
    <property type="protein sequence ID" value="TGY34417.1"/>
    <property type="molecule type" value="Genomic_DNA"/>
</dbReference>
<dbReference type="AlphaFoldDB" id="A0A4S2CZ82"/>
<accession>A0A4S2CZ82</accession>
<gene>
    <name evidence="1" type="ORF">E5352_08150</name>
</gene>
<evidence type="ECO:0000313" key="2">
    <source>
        <dbReference type="Proteomes" id="UP000306631"/>
    </source>
</evidence>
<dbReference type="RefSeq" id="WP_136004445.1">
    <property type="nucleotide sequence ID" value="NZ_SRYW01000006.1"/>
</dbReference>
<proteinExistence type="predicted"/>
<sequence>MIGSHLDSLVANDDGVRHDLFSAARQLQRIYALPLHSLFQLIDSLERRPGAIEDVPLGQLLAMIGNAEVAR</sequence>
<organism evidence="1 2">
    <name type="scientific">Stenotrophomonas maltophilia</name>
    <name type="common">Pseudomonas maltophilia</name>
    <name type="synonym">Xanthomonas maltophilia</name>
    <dbReference type="NCBI Taxonomy" id="40324"/>
    <lineage>
        <taxon>Bacteria</taxon>
        <taxon>Pseudomonadati</taxon>
        <taxon>Pseudomonadota</taxon>
        <taxon>Gammaproteobacteria</taxon>
        <taxon>Lysobacterales</taxon>
        <taxon>Lysobacteraceae</taxon>
        <taxon>Stenotrophomonas</taxon>
        <taxon>Stenotrophomonas maltophilia group</taxon>
    </lineage>
</organism>
<comment type="caution">
    <text evidence="1">The sequence shown here is derived from an EMBL/GenBank/DDBJ whole genome shotgun (WGS) entry which is preliminary data.</text>
</comment>
<name>A0A4S2CZ82_STEMA</name>